<organism evidence="1 2">
    <name type="scientific">Metabacillus endolithicus</name>
    <dbReference type="NCBI Taxonomy" id="1535204"/>
    <lineage>
        <taxon>Bacteria</taxon>
        <taxon>Bacillati</taxon>
        <taxon>Bacillota</taxon>
        <taxon>Bacilli</taxon>
        <taxon>Bacillales</taxon>
        <taxon>Bacillaceae</taxon>
        <taxon>Metabacillus</taxon>
    </lineage>
</organism>
<dbReference type="SUPFAM" id="SSF48371">
    <property type="entry name" value="ARM repeat"/>
    <property type="match status" value="1"/>
</dbReference>
<name>A0ABW5BRH9_9BACI</name>
<accession>A0ABW5BRH9</accession>
<comment type="caution">
    <text evidence="1">The sequence shown here is derived from an EMBL/GenBank/DDBJ whole genome shotgun (WGS) entry which is preliminary data.</text>
</comment>
<evidence type="ECO:0000313" key="2">
    <source>
        <dbReference type="Proteomes" id="UP001597318"/>
    </source>
</evidence>
<dbReference type="InterPro" id="IPR016024">
    <property type="entry name" value="ARM-type_fold"/>
</dbReference>
<proteinExistence type="predicted"/>
<dbReference type="EMBL" id="JBHUIK010000001">
    <property type="protein sequence ID" value="MFD2212101.1"/>
    <property type="molecule type" value="Genomic_DNA"/>
</dbReference>
<protein>
    <submittedName>
        <fullName evidence="1">Uncharacterized protein</fullName>
    </submittedName>
</protein>
<sequence>MNKDINDLTELFIENALIQGKSTINGDSKRGNKASDNLYKISIVMKEDRELAEEMLDILLCHTEPNVIIWACGIALDIDYKSIEVENMLKKLAHSNELGILSFNAEMILKVREGQGLSD</sequence>
<dbReference type="Proteomes" id="UP001597318">
    <property type="component" value="Unassembled WGS sequence"/>
</dbReference>
<dbReference type="RefSeq" id="WP_379049317.1">
    <property type="nucleotide sequence ID" value="NZ_JBHUIK010000001.1"/>
</dbReference>
<keyword evidence="2" id="KW-1185">Reference proteome</keyword>
<gene>
    <name evidence="1" type="ORF">ACFSKK_00055</name>
</gene>
<evidence type="ECO:0000313" key="1">
    <source>
        <dbReference type="EMBL" id="MFD2212101.1"/>
    </source>
</evidence>
<reference evidence="2" key="1">
    <citation type="journal article" date="2019" name="Int. J. Syst. Evol. Microbiol.">
        <title>The Global Catalogue of Microorganisms (GCM) 10K type strain sequencing project: providing services to taxonomists for standard genome sequencing and annotation.</title>
        <authorList>
            <consortium name="The Broad Institute Genomics Platform"/>
            <consortium name="The Broad Institute Genome Sequencing Center for Infectious Disease"/>
            <person name="Wu L."/>
            <person name="Ma J."/>
        </authorList>
    </citation>
    <scope>NUCLEOTIDE SEQUENCE [LARGE SCALE GENOMIC DNA]</scope>
    <source>
        <strain evidence="2">CGMCC 1.15474</strain>
    </source>
</reference>